<evidence type="ECO:0000256" key="1">
    <source>
        <dbReference type="SAM" id="Phobius"/>
    </source>
</evidence>
<dbReference type="AlphaFoldDB" id="C7G9Q4"/>
<reference evidence="2 3" key="1">
    <citation type="submission" date="2009-08" db="EMBL/GenBank/DDBJ databases">
        <authorList>
            <person name="Weinstock G."/>
            <person name="Sodergren E."/>
            <person name="Clifton S."/>
            <person name="Fulton L."/>
            <person name="Fulton B."/>
            <person name="Courtney L."/>
            <person name="Fronick C."/>
            <person name="Harrison M."/>
            <person name="Strong C."/>
            <person name="Farmer C."/>
            <person name="Delahaunty K."/>
            <person name="Markovic C."/>
            <person name="Hall O."/>
            <person name="Minx P."/>
            <person name="Tomlinson C."/>
            <person name="Mitreva M."/>
            <person name="Nelson J."/>
            <person name="Hou S."/>
            <person name="Wollam A."/>
            <person name="Pepin K.H."/>
            <person name="Johnson M."/>
            <person name="Bhonagiri V."/>
            <person name="Nash W.E."/>
            <person name="Warren W."/>
            <person name="Chinwalla A."/>
            <person name="Mardis E.R."/>
            <person name="Wilson R.K."/>
        </authorList>
    </citation>
    <scope>NUCLEOTIDE SEQUENCE [LARGE SCALE GENOMIC DNA]</scope>
    <source>
        <strain evidence="2 3">L1-82</strain>
    </source>
</reference>
<proteinExistence type="predicted"/>
<accession>C7G9Q4</accession>
<feature type="transmembrane region" description="Helical" evidence="1">
    <location>
        <begin position="16"/>
        <end position="37"/>
    </location>
</feature>
<keyword evidence="1" id="KW-1133">Transmembrane helix</keyword>
<keyword evidence="1" id="KW-0472">Membrane</keyword>
<dbReference type="Proteomes" id="UP000004828">
    <property type="component" value="Unassembled WGS sequence"/>
</dbReference>
<dbReference type="EMBL" id="ABYJ02000070">
    <property type="protein sequence ID" value="EEV01465.1"/>
    <property type="molecule type" value="Genomic_DNA"/>
</dbReference>
<comment type="caution">
    <text evidence="2">The sequence shown here is derived from an EMBL/GenBank/DDBJ whole genome shotgun (WGS) entry which is preliminary data.</text>
</comment>
<evidence type="ECO:0000313" key="3">
    <source>
        <dbReference type="Proteomes" id="UP000004828"/>
    </source>
</evidence>
<dbReference type="HOGENOM" id="CLU_3257287_0_0_9"/>
<sequence>MRSVFIKTLTITKKNLMILLIYIRFFVLGTRKTILFLHGEFV</sequence>
<protein>
    <submittedName>
        <fullName evidence="2">Uncharacterized protein</fullName>
    </submittedName>
</protein>
<evidence type="ECO:0000313" key="2">
    <source>
        <dbReference type="EMBL" id="EEV01465.1"/>
    </source>
</evidence>
<gene>
    <name evidence="2" type="ORF">ROSINTL182_06633</name>
</gene>
<keyword evidence="1" id="KW-0812">Transmembrane</keyword>
<organism evidence="2 3">
    <name type="scientific">Roseburia intestinalis L1-82</name>
    <dbReference type="NCBI Taxonomy" id="536231"/>
    <lineage>
        <taxon>Bacteria</taxon>
        <taxon>Bacillati</taxon>
        <taxon>Bacillota</taxon>
        <taxon>Clostridia</taxon>
        <taxon>Lachnospirales</taxon>
        <taxon>Lachnospiraceae</taxon>
        <taxon>Roseburia</taxon>
    </lineage>
</organism>
<name>C7G9Q4_9FIRM</name>